<keyword evidence="6" id="KW-1185">Reference proteome</keyword>
<name>A0A7S7NMJ7_PALFE</name>
<dbReference type="Gene3D" id="1.10.10.10">
    <property type="entry name" value="Winged helix-like DNA-binding domain superfamily/Winged helix DNA-binding domain"/>
    <property type="match status" value="1"/>
</dbReference>
<dbReference type="PANTHER" id="PTHR43537">
    <property type="entry name" value="TRANSCRIPTIONAL REGULATOR, GNTR FAMILY"/>
    <property type="match status" value="1"/>
</dbReference>
<dbReference type="Pfam" id="PF00392">
    <property type="entry name" value="GntR"/>
    <property type="match status" value="1"/>
</dbReference>
<dbReference type="KEGG" id="pfer:IRI77_26820"/>
<organism evidence="5 6">
    <name type="scientific">Paludibaculum fermentans</name>
    <dbReference type="NCBI Taxonomy" id="1473598"/>
    <lineage>
        <taxon>Bacteria</taxon>
        <taxon>Pseudomonadati</taxon>
        <taxon>Acidobacteriota</taxon>
        <taxon>Terriglobia</taxon>
        <taxon>Bryobacterales</taxon>
        <taxon>Bryobacteraceae</taxon>
        <taxon>Paludibaculum</taxon>
    </lineage>
</organism>
<evidence type="ECO:0000256" key="2">
    <source>
        <dbReference type="ARBA" id="ARBA00023125"/>
    </source>
</evidence>
<dbReference type="InterPro" id="IPR036388">
    <property type="entry name" value="WH-like_DNA-bd_sf"/>
</dbReference>
<gene>
    <name evidence="5" type="ORF">IRI77_26820</name>
</gene>
<dbReference type="AlphaFoldDB" id="A0A7S7NMJ7"/>
<dbReference type="SMART" id="SM00345">
    <property type="entry name" value="HTH_GNTR"/>
    <property type="match status" value="1"/>
</dbReference>
<dbReference type="GO" id="GO:0003677">
    <property type="term" value="F:DNA binding"/>
    <property type="evidence" value="ECO:0007669"/>
    <property type="project" value="UniProtKB-KW"/>
</dbReference>
<dbReference type="Gene3D" id="1.20.120.530">
    <property type="entry name" value="GntR ligand-binding domain-like"/>
    <property type="match status" value="1"/>
</dbReference>
<proteinExistence type="predicted"/>
<sequence>MSTQPARTQPVRSPQTEQGVRAVHQENTLAQKAYRLVRERILKGDYPPGAALSRRRLADEFGMSLLPVAEALQRLVNDGLLESRPRVGTRVRTPSRDEVKDRYLLREALESQSARLFAERATPKDKAEILRMAKHLDHLYACCDGSDTDHEFRLSVRVYHVKFHLRVAEIGGCALLRQSIEREQDLLFSWLSDTAAQVHPLPQRYHSELAEALCSGDILVADEAIRQHIRYALDELLKIAYQPNGTRWRMAPKSAR</sequence>
<reference evidence="5 6" key="1">
    <citation type="submission" date="2020-10" db="EMBL/GenBank/DDBJ databases">
        <title>Complete genome sequence of Paludibaculum fermentans P105T, a facultatively anaerobic acidobacterium capable of dissimilatory Fe(III) reduction.</title>
        <authorList>
            <person name="Dedysh S.N."/>
            <person name="Beletsky A.V."/>
            <person name="Kulichevskaya I.S."/>
            <person name="Mardanov A.V."/>
            <person name="Ravin N.V."/>
        </authorList>
    </citation>
    <scope>NUCLEOTIDE SEQUENCE [LARGE SCALE GENOMIC DNA]</scope>
    <source>
        <strain evidence="5 6">P105</strain>
    </source>
</reference>
<evidence type="ECO:0000256" key="1">
    <source>
        <dbReference type="ARBA" id="ARBA00023015"/>
    </source>
</evidence>
<dbReference type="SUPFAM" id="SSF46785">
    <property type="entry name" value="Winged helix' DNA-binding domain"/>
    <property type="match status" value="1"/>
</dbReference>
<keyword evidence="3" id="KW-0804">Transcription</keyword>
<dbReference type="SMART" id="SM00895">
    <property type="entry name" value="FCD"/>
    <property type="match status" value="1"/>
</dbReference>
<evidence type="ECO:0000313" key="6">
    <source>
        <dbReference type="Proteomes" id="UP000593892"/>
    </source>
</evidence>
<feature type="domain" description="HTH gntR-type" evidence="4">
    <location>
        <begin position="27"/>
        <end position="94"/>
    </location>
</feature>
<dbReference type="InterPro" id="IPR008920">
    <property type="entry name" value="TF_FadR/GntR_C"/>
</dbReference>
<dbReference type="RefSeq" id="WP_194448065.1">
    <property type="nucleotide sequence ID" value="NZ_CP063849.1"/>
</dbReference>
<dbReference type="PROSITE" id="PS50949">
    <property type="entry name" value="HTH_GNTR"/>
    <property type="match status" value="1"/>
</dbReference>
<evidence type="ECO:0000256" key="3">
    <source>
        <dbReference type="ARBA" id="ARBA00023163"/>
    </source>
</evidence>
<evidence type="ECO:0000259" key="4">
    <source>
        <dbReference type="PROSITE" id="PS50949"/>
    </source>
</evidence>
<keyword evidence="1" id="KW-0805">Transcription regulation</keyword>
<dbReference type="Pfam" id="PF07729">
    <property type="entry name" value="FCD"/>
    <property type="match status" value="1"/>
</dbReference>
<dbReference type="InterPro" id="IPR011711">
    <property type="entry name" value="GntR_C"/>
</dbReference>
<accession>A0A7S7NMJ7</accession>
<dbReference type="PANTHER" id="PTHR43537:SF24">
    <property type="entry name" value="GLUCONATE OPERON TRANSCRIPTIONAL REPRESSOR"/>
    <property type="match status" value="1"/>
</dbReference>
<dbReference type="InterPro" id="IPR000524">
    <property type="entry name" value="Tscrpt_reg_HTH_GntR"/>
</dbReference>
<keyword evidence="2" id="KW-0238">DNA-binding</keyword>
<dbReference type="CDD" id="cd07377">
    <property type="entry name" value="WHTH_GntR"/>
    <property type="match status" value="1"/>
</dbReference>
<dbReference type="Proteomes" id="UP000593892">
    <property type="component" value="Chromosome"/>
</dbReference>
<dbReference type="GO" id="GO:0003700">
    <property type="term" value="F:DNA-binding transcription factor activity"/>
    <property type="evidence" value="ECO:0007669"/>
    <property type="project" value="InterPro"/>
</dbReference>
<evidence type="ECO:0000313" key="5">
    <source>
        <dbReference type="EMBL" id="QOY86396.1"/>
    </source>
</evidence>
<dbReference type="SUPFAM" id="SSF48008">
    <property type="entry name" value="GntR ligand-binding domain-like"/>
    <property type="match status" value="1"/>
</dbReference>
<dbReference type="EMBL" id="CP063849">
    <property type="protein sequence ID" value="QOY86396.1"/>
    <property type="molecule type" value="Genomic_DNA"/>
</dbReference>
<protein>
    <submittedName>
        <fullName evidence="5">GntR family transcriptional regulator</fullName>
    </submittedName>
</protein>
<dbReference type="InterPro" id="IPR036390">
    <property type="entry name" value="WH_DNA-bd_sf"/>
</dbReference>